<accession>A0ABW3N994</accession>
<proteinExistence type="predicted"/>
<feature type="repeat" description="TPR" evidence="1">
    <location>
        <begin position="127"/>
        <end position="160"/>
    </location>
</feature>
<evidence type="ECO:0000313" key="4">
    <source>
        <dbReference type="Proteomes" id="UP001597013"/>
    </source>
</evidence>
<reference evidence="4" key="1">
    <citation type="journal article" date="2019" name="Int. J. Syst. Evol. Microbiol.">
        <title>The Global Catalogue of Microorganisms (GCM) 10K type strain sequencing project: providing services to taxonomists for standard genome sequencing and annotation.</title>
        <authorList>
            <consortium name="The Broad Institute Genomics Platform"/>
            <consortium name="The Broad Institute Genome Sequencing Center for Infectious Disease"/>
            <person name="Wu L."/>
            <person name="Ma J."/>
        </authorList>
    </citation>
    <scope>NUCLEOTIDE SEQUENCE [LARGE SCALE GENOMIC DNA]</scope>
    <source>
        <strain evidence="4">CCUG 62215</strain>
    </source>
</reference>
<evidence type="ECO:0000256" key="1">
    <source>
        <dbReference type="PROSITE-ProRule" id="PRU00339"/>
    </source>
</evidence>
<dbReference type="SMART" id="SM00028">
    <property type="entry name" value="TPR"/>
    <property type="match status" value="6"/>
</dbReference>
<protein>
    <submittedName>
        <fullName evidence="3">Tetratricopeptide repeat protein</fullName>
    </submittedName>
</protein>
<dbReference type="EMBL" id="JBHTJL010000009">
    <property type="protein sequence ID" value="MFD1062816.1"/>
    <property type="molecule type" value="Genomic_DNA"/>
</dbReference>
<evidence type="ECO:0000313" key="3">
    <source>
        <dbReference type="EMBL" id="MFD1062816.1"/>
    </source>
</evidence>
<gene>
    <name evidence="3" type="ORF">ACFQ1Q_06115</name>
</gene>
<dbReference type="PROSITE" id="PS50005">
    <property type="entry name" value="TPR"/>
    <property type="match status" value="2"/>
</dbReference>
<dbReference type="InterPro" id="IPR011990">
    <property type="entry name" value="TPR-like_helical_dom_sf"/>
</dbReference>
<dbReference type="Gene3D" id="1.25.40.10">
    <property type="entry name" value="Tetratricopeptide repeat domain"/>
    <property type="match status" value="4"/>
</dbReference>
<feature type="chain" id="PRO_5046440123" evidence="2">
    <location>
        <begin position="23"/>
        <end position="601"/>
    </location>
</feature>
<dbReference type="PANTHER" id="PTHR12558">
    <property type="entry name" value="CELL DIVISION CYCLE 16,23,27"/>
    <property type="match status" value="1"/>
</dbReference>
<sequence>MQSKKYILSFLIAMFCVVSVLSQSKEQKQVLIGDEYFKKGEFGKALLVYKKLYEAKPYSYNYIYKMIDTHQQLEQYDEARLILEKRIEKTRIPIFLVEIGYNYQLMDSVAKAQEFYKEAINSIDLKPTNVYGVGQRFEKHSLLPQAVESYKKAKELMPDKDFSIQLARIYGDLGEVKNMFESYLGYIAYKPNTLNNIKRNLSQFISENKDNEDNKSLRVLLLKRIQTNPEPHWYELLSWLYVQEKQYNKSFIQEKALYKRNPESLDRIIDLAITARDDRDVDTAKNIFNYIIETAQNIDVLLLAHQSILEMDTENADKKTLDKINSRYLELFETYGKKELTLSLQLAYGQFLAFSFNQPKEASDFLKKSYKLDISPYQEALVKLKLADILVLQEKFNEALIFYTQIKTNLKNSTIAQEAAFKIAKTSYYKGDFDWAESQLKVLKASTSQLIANDALDLKLLISDNKYDDTTQTALKYYAKADLLAFQNETADAIKLLDKVLTEHNGESITDQTLFTQAKLFEKQNQFEKAAANYKKIIADYREDIFIDDAYYYLAELYVNQLAKPEEAKELYEKIIFNHEDSIYFVEARKKFRMLRGDTIN</sequence>
<comment type="caution">
    <text evidence="3">The sequence shown here is derived from an EMBL/GenBank/DDBJ whole genome shotgun (WGS) entry which is preliminary data.</text>
</comment>
<name>A0ABW3N994_9FLAO</name>
<keyword evidence="4" id="KW-1185">Reference proteome</keyword>
<dbReference type="InterPro" id="IPR019734">
    <property type="entry name" value="TPR_rpt"/>
</dbReference>
<dbReference type="Proteomes" id="UP001597013">
    <property type="component" value="Unassembled WGS sequence"/>
</dbReference>
<dbReference type="RefSeq" id="WP_386129012.1">
    <property type="nucleotide sequence ID" value="NZ_JBHTJL010000009.1"/>
</dbReference>
<dbReference type="SUPFAM" id="SSF48452">
    <property type="entry name" value="TPR-like"/>
    <property type="match status" value="1"/>
</dbReference>
<feature type="signal peptide" evidence="2">
    <location>
        <begin position="1"/>
        <end position="22"/>
    </location>
</feature>
<dbReference type="PANTHER" id="PTHR12558:SF44">
    <property type="entry name" value="TETRATRICOPEPTIDE REPEAT-CONTAINING PROTEIN"/>
    <property type="match status" value="1"/>
</dbReference>
<organism evidence="3 4">
    <name type="scientific">Winogradskyella litorisediminis</name>
    <dbReference type="NCBI Taxonomy" id="1156618"/>
    <lineage>
        <taxon>Bacteria</taxon>
        <taxon>Pseudomonadati</taxon>
        <taxon>Bacteroidota</taxon>
        <taxon>Flavobacteriia</taxon>
        <taxon>Flavobacteriales</taxon>
        <taxon>Flavobacteriaceae</taxon>
        <taxon>Winogradskyella</taxon>
    </lineage>
</organism>
<evidence type="ECO:0000256" key="2">
    <source>
        <dbReference type="SAM" id="SignalP"/>
    </source>
</evidence>
<dbReference type="Pfam" id="PF13432">
    <property type="entry name" value="TPR_16"/>
    <property type="match status" value="1"/>
</dbReference>
<feature type="repeat" description="TPR" evidence="1">
    <location>
        <begin position="26"/>
        <end position="59"/>
    </location>
</feature>
<keyword evidence="1" id="KW-0802">TPR repeat</keyword>
<keyword evidence="2" id="KW-0732">Signal</keyword>